<protein>
    <recommendedName>
        <fullName evidence="5">Release factor glutamine methyltransferase</fullName>
        <shortName evidence="5">RF MTase</shortName>
        <ecNumber evidence="5">2.1.1.297</ecNumber>
    </recommendedName>
    <alternativeName>
        <fullName evidence="5">N5-glutamine methyltransferase PrmC</fullName>
    </alternativeName>
    <alternativeName>
        <fullName evidence="5">Protein-(glutamine-N5) MTase PrmC</fullName>
    </alternativeName>
    <alternativeName>
        <fullName evidence="5">Protein-glutamine N-methyltransferase PrmC</fullName>
    </alternativeName>
</protein>
<evidence type="ECO:0000256" key="5">
    <source>
        <dbReference type="HAMAP-Rule" id="MF_02126"/>
    </source>
</evidence>
<dbReference type="GO" id="GO:0102559">
    <property type="term" value="F:peptide chain release factor N(5)-glutamine methyltransferase activity"/>
    <property type="evidence" value="ECO:0007669"/>
    <property type="project" value="UniProtKB-EC"/>
</dbReference>
<comment type="function">
    <text evidence="5">Methylates the class 1 translation termination release factors RF1/PrfA and RF2/PrfB on the glutamine residue of the universally conserved GGQ motif.</text>
</comment>
<dbReference type="InterPro" id="IPR050320">
    <property type="entry name" value="N5-glutamine_MTase"/>
</dbReference>
<proteinExistence type="inferred from homology"/>
<keyword evidence="3 5" id="KW-0949">S-adenosyl-L-methionine</keyword>
<evidence type="ECO:0000256" key="1">
    <source>
        <dbReference type="ARBA" id="ARBA00022603"/>
    </source>
</evidence>
<dbReference type="Proteomes" id="UP001519308">
    <property type="component" value="Unassembled WGS sequence"/>
</dbReference>
<evidence type="ECO:0000313" key="8">
    <source>
        <dbReference type="EMBL" id="MBP2021089.1"/>
    </source>
</evidence>
<dbReference type="Pfam" id="PF05175">
    <property type="entry name" value="MTS"/>
    <property type="match status" value="1"/>
</dbReference>
<dbReference type="Gene3D" id="1.10.8.10">
    <property type="entry name" value="DNA helicase RuvA subunit, C-terminal domain"/>
    <property type="match status" value="1"/>
</dbReference>
<dbReference type="InterPro" id="IPR007848">
    <property type="entry name" value="Small_mtfrase_dom"/>
</dbReference>
<evidence type="ECO:0000256" key="4">
    <source>
        <dbReference type="ARBA" id="ARBA00048391"/>
    </source>
</evidence>
<organism evidence="8 9">
    <name type="scientific">Clostridium punense</name>
    <dbReference type="NCBI Taxonomy" id="1054297"/>
    <lineage>
        <taxon>Bacteria</taxon>
        <taxon>Bacillati</taxon>
        <taxon>Bacillota</taxon>
        <taxon>Clostridia</taxon>
        <taxon>Eubacteriales</taxon>
        <taxon>Clostridiaceae</taxon>
        <taxon>Clostridium</taxon>
    </lineage>
</organism>
<dbReference type="GO" id="GO:0032259">
    <property type="term" value="P:methylation"/>
    <property type="evidence" value="ECO:0007669"/>
    <property type="project" value="UniProtKB-KW"/>
</dbReference>
<feature type="binding site" evidence="5">
    <location>
        <begin position="189"/>
        <end position="192"/>
    </location>
    <ligand>
        <name>substrate</name>
    </ligand>
</feature>
<evidence type="ECO:0000256" key="2">
    <source>
        <dbReference type="ARBA" id="ARBA00022679"/>
    </source>
</evidence>
<dbReference type="CDD" id="cd02440">
    <property type="entry name" value="AdoMet_MTases"/>
    <property type="match status" value="1"/>
</dbReference>
<keyword evidence="1 5" id="KW-0489">Methyltransferase</keyword>
<comment type="caution">
    <text evidence="8">The sequence shown here is derived from an EMBL/GenBank/DDBJ whole genome shotgun (WGS) entry which is preliminary data.</text>
</comment>
<feature type="domain" description="Methyltransferase small" evidence="6">
    <location>
        <begin position="106"/>
        <end position="194"/>
    </location>
</feature>
<comment type="catalytic activity">
    <reaction evidence="4 5">
        <text>L-glutaminyl-[peptide chain release factor] + S-adenosyl-L-methionine = N(5)-methyl-L-glutaminyl-[peptide chain release factor] + S-adenosyl-L-homocysteine + H(+)</text>
        <dbReference type="Rhea" id="RHEA:42896"/>
        <dbReference type="Rhea" id="RHEA-COMP:10271"/>
        <dbReference type="Rhea" id="RHEA-COMP:10272"/>
        <dbReference type="ChEBI" id="CHEBI:15378"/>
        <dbReference type="ChEBI" id="CHEBI:30011"/>
        <dbReference type="ChEBI" id="CHEBI:57856"/>
        <dbReference type="ChEBI" id="CHEBI:59789"/>
        <dbReference type="ChEBI" id="CHEBI:61891"/>
        <dbReference type="EC" id="2.1.1.297"/>
    </reaction>
</comment>
<dbReference type="PROSITE" id="PS00092">
    <property type="entry name" value="N6_MTASE"/>
    <property type="match status" value="1"/>
</dbReference>
<name>A0ABS4JZY1_9CLOT</name>
<dbReference type="InterPro" id="IPR002052">
    <property type="entry name" value="DNA_methylase_N6_adenine_CS"/>
</dbReference>
<dbReference type="InterPro" id="IPR004556">
    <property type="entry name" value="HemK-like"/>
</dbReference>
<dbReference type="NCBIfam" id="TIGR03534">
    <property type="entry name" value="RF_mod_PrmC"/>
    <property type="match status" value="1"/>
</dbReference>
<dbReference type="PANTHER" id="PTHR18895:SF74">
    <property type="entry name" value="MTRF1L RELEASE FACTOR GLUTAMINE METHYLTRANSFERASE"/>
    <property type="match status" value="1"/>
</dbReference>
<dbReference type="RefSeq" id="WP_021282233.1">
    <property type="nucleotide sequence ID" value="NZ_JAGGLL010000005.1"/>
</dbReference>
<evidence type="ECO:0000256" key="3">
    <source>
        <dbReference type="ARBA" id="ARBA00022691"/>
    </source>
</evidence>
<dbReference type="NCBIfam" id="TIGR00536">
    <property type="entry name" value="hemK_fam"/>
    <property type="match status" value="1"/>
</dbReference>
<dbReference type="Gene3D" id="3.40.50.150">
    <property type="entry name" value="Vaccinia Virus protein VP39"/>
    <property type="match status" value="1"/>
</dbReference>
<sequence length="283" mass="32316">MNIAQLLTKGYELLKEEDIDSYMIDAQLLLCKVLNVEKLFIMMNRNLEVDGEKEEEFLKLINLRKSKMPIKYILGFSEFMGLEFKVKEGVLIPRPDTEILVEEAISIIKEKSFEKVCDLCCGSGAIGISIAHYTKNTKVYLYDISETALEVTEENIKGLGVQHKAQVYKSDLFSKAVEENHTFQIVVSNPPYIRTEVIPTLMEDVKNFEPYIALWGGDDGLDFYRTITFQSKKVLEKGGYLAFEIGHDQNMQVEEILRNEGFINVYSLKDLAGNYRVVIGNLP</sequence>
<dbReference type="EC" id="2.1.1.297" evidence="5"/>
<accession>A0ABS4JZY1</accession>
<keyword evidence="9" id="KW-1185">Reference proteome</keyword>
<feature type="binding site" evidence="5">
    <location>
        <position position="189"/>
    </location>
    <ligand>
        <name>S-adenosyl-L-methionine</name>
        <dbReference type="ChEBI" id="CHEBI:59789"/>
    </ligand>
</feature>
<reference evidence="8 9" key="1">
    <citation type="submission" date="2021-03" db="EMBL/GenBank/DDBJ databases">
        <title>Genomic Encyclopedia of Type Strains, Phase IV (KMG-IV): sequencing the most valuable type-strain genomes for metagenomic binning, comparative biology and taxonomic classification.</title>
        <authorList>
            <person name="Goeker M."/>
        </authorList>
    </citation>
    <scope>NUCLEOTIDE SEQUENCE [LARGE SCALE GENOMIC DNA]</scope>
    <source>
        <strain evidence="8 9">DSM 28650</strain>
    </source>
</reference>
<dbReference type="HAMAP" id="MF_02126">
    <property type="entry name" value="RF_methyltr_PrmC"/>
    <property type="match status" value="1"/>
</dbReference>
<feature type="domain" description="Release factor glutamine methyltransferase N-terminal" evidence="7">
    <location>
        <begin position="5"/>
        <end position="75"/>
    </location>
</feature>
<gene>
    <name evidence="5" type="primary">prmC</name>
    <name evidence="8" type="ORF">J2Z44_000876</name>
</gene>
<dbReference type="InterPro" id="IPR029063">
    <property type="entry name" value="SAM-dependent_MTases_sf"/>
</dbReference>
<dbReference type="InterPro" id="IPR019874">
    <property type="entry name" value="RF_methyltr_PrmC"/>
</dbReference>
<dbReference type="PANTHER" id="PTHR18895">
    <property type="entry name" value="HEMK METHYLTRANSFERASE"/>
    <property type="match status" value="1"/>
</dbReference>
<dbReference type="Pfam" id="PF17827">
    <property type="entry name" value="PrmC_N"/>
    <property type="match status" value="1"/>
</dbReference>
<comment type="caution">
    <text evidence="5">Lacks conserved residue(s) required for the propagation of feature annotation.</text>
</comment>
<keyword evidence="2 5" id="KW-0808">Transferase</keyword>
<evidence type="ECO:0000259" key="6">
    <source>
        <dbReference type="Pfam" id="PF05175"/>
    </source>
</evidence>
<evidence type="ECO:0000313" key="9">
    <source>
        <dbReference type="Proteomes" id="UP001519308"/>
    </source>
</evidence>
<comment type="similarity">
    <text evidence="5">Belongs to the protein N5-glutamine methyltransferase family. PrmC subfamily.</text>
</comment>
<feature type="binding site" evidence="5">
    <location>
        <position position="143"/>
    </location>
    <ligand>
        <name>S-adenosyl-L-methionine</name>
        <dbReference type="ChEBI" id="CHEBI:59789"/>
    </ligand>
</feature>
<dbReference type="EMBL" id="JAGGLL010000005">
    <property type="protein sequence ID" value="MBP2021089.1"/>
    <property type="molecule type" value="Genomic_DNA"/>
</dbReference>
<evidence type="ECO:0000259" key="7">
    <source>
        <dbReference type="Pfam" id="PF17827"/>
    </source>
</evidence>
<dbReference type="InterPro" id="IPR040758">
    <property type="entry name" value="PrmC_N"/>
</dbReference>
<dbReference type="SUPFAM" id="SSF53335">
    <property type="entry name" value="S-adenosyl-L-methionine-dependent methyltransferases"/>
    <property type="match status" value="1"/>
</dbReference>